<dbReference type="EMBL" id="AZMM01009876">
    <property type="protein sequence ID" value="ETJ35796.1"/>
    <property type="molecule type" value="Genomic_DNA"/>
</dbReference>
<proteinExistence type="predicted"/>
<organism evidence="1">
    <name type="scientific">human gut metagenome</name>
    <dbReference type="NCBI Taxonomy" id="408170"/>
    <lineage>
        <taxon>unclassified sequences</taxon>
        <taxon>metagenomes</taxon>
        <taxon>organismal metagenomes</taxon>
    </lineage>
</organism>
<evidence type="ECO:0000313" key="1">
    <source>
        <dbReference type="EMBL" id="ETJ35796.1"/>
    </source>
</evidence>
<dbReference type="AlphaFoldDB" id="W1Y088"/>
<accession>W1Y088</accession>
<feature type="non-terminal residue" evidence="1">
    <location>
        <position position="1"/>
    </location>
</feature>
<comment type="caution">
    <text evidence="1">The sequence shown here is derived from an EMBL/GenBank/DDBJ whole genome shotgun (WGS) entry which is preliminary data.</text>
</comment>
<protein>
    <submittedName>
        <fullName evidence="1">Uncharacterized protein</fullName>
    </submittedName>
</protein>
<reference evidence="1" key="1">
    <citation type="submission" date="2013-12" db="EMBL/GenBank/DDBJ databases">
        <title>A Varibaculum cambriense genome reconstructed from a premature infant gut community with otherwise low bacterial novelty that shifts toward anaerobic metabolism during the third week of life.</title>
        <authorList>
            <person name="Brown C.T."/>
            <person name="Sharon I."/>
            <person name="Thomas B.C."/>
            <person name="Castelle C.J."/>
            <person name="Morowitz M.J."/>
            <person name="Banfield J.F."/>
        </authorList>
    </citation>
    <scope>NUCLEOTIDE SEQUENCE</scope>
</reference>
<sequence>RSSDLMGAVAYADTVDLGYGLYGSTSPTVKAVEVMRVPTDAKLRNNEQSQIISVANKAAVDAVNTSLKLHSYTDYIHNPYCIHKDFKKII</sequence>
<name>W1Y088_9ZZZZ</name>
<gene>
    <name evidence="1" type="ORF">Q604_UNBC09876G0001</name>
</gene>
<feature type="non-terminal residue" evidence="1">
    <location>
        <position position="90"/>
    </location>
</feature>